<feature type="transmembrane region" description="Helical" evidence="11">
    <location>
        <begin position="291"/>
        <end position="310"/>
    </location>
</feature>
<keyword evidence="11" id="KW-1133">Transmembrane helix</keyword>
<name>A0ABS2QST7_9BACI</name>
<dbReference type="InterPro" id="IPR001173">
    <property type="entry name" value="Glyco_trans_2-like"/>
</dbReference>
<evidence type="ECO:0000256" key="7">
    <source>
        <dbReference type="ARBA" id="ARBA00037281"/>
    </source>
</evidence>
<dbReference type="PANTHER" id="PTHR43646:SF2">
    <property type="entry name" value="GLYCOSYLTRANSFERASE 2-LIKE DOMAIN-CONTAINING PROTEIN"/>
    <property type="match status" value="1"/>
</dbReference>
<evidence type="ECO:0000259" key="12">
    <source>
        <dbReference type="Pfam" id="PF00535"/>
    </source>
</evidence>
<keyword evidence="5" id="KW-0125">Carotenoid biosynthesis</keyword>
<dbReference type="SUPFAM" id="SSF53448">
    <property type="entry name" value="Nucleotide-diphospho-sugar transferases"/>
    <property type="match status" value="1"/>
</dbReference>
<evidence type="ECO:0000313" key="14">
    <source>
        <dbReference type="Proteomes" id="UP000809829"/>
    </source>
</evidence>
<feature type="transmembrane region" description="Helical" evidence="11">
    <location>
        <begin position="157"/>
        <end position="175"/>
    </location>
</feature>
<feature type="transmembrane region" description="Helical" evidence="11">
    <location>
        <begin position="6"/>
        <end position="25"/>
    </location>
</feature>
<dbReference type="Gene3D" id="3.90.550.10">
    <property type="entry name" value="Spore Coat Polysaccharide Biosynthesis Protein SpsA, Chain A"/>
    <property type="match status" value="1"/>
</dbReference>
<dbReference type="CDD" id="cd00761">
    <property type="entry name" value="Glyco_tranf_GTA_type"/>
    <property type="match status" value="1"/>
</dbReference>
<keyword evidence="3 13" id="KW-0328">Glycosyltransferase</keyword>
<keyword evidence="11" id="KW-0812">Transmembrane</keyword>
<keyword evidence="6 11" id="KW-0472">Membrane</keyword>
<keyword evidence="14" id="KW-1185">Reference proteome</keyword>
<evidence type="ECO:0000256" key="1">
    <source>
        <dbReference type="ARBA" id="ARBA00004236"/>
    </source>
</evidence>
<keyword evidence="4 13" id="KW-0808">Transferase</keyword>
<comment type="function">
    <text evidence="7">Catalyzes the glycosylation of 4,4'-diaponeurosporenoate, i.e. the esterification of glucose at the C1'' position with the carboxyl group of 4,4'-diaponeurosporenic acid, to form glycosyl-4,4'-diaponeurosporenoate. This is a step in the biosynthesis of staphyloxanthin, an orange pigment present in most staphylococci strains.</text>
</comment>
<comment type="pathway">
    <text evidence="8">Carotenoid biosynthesis; staphyloxanthin biosynthesis; staphyloxanthin from farnesyl diphosphate: step 4/5.</text>
</comment>
<accession>A0ABS2QST7</accession>
<evidence type="ECO:0000256" key="4">
    <source>
        <dbReference type="ARBA" id="ARBA00022679"/>
    </source>
</evidence>
<evidence type="ECO:0000256" key="11">
    <source>
        <dbReference type="SAM" id="Phobius"/>
    </source>
</evidence>
<dbReference type="Proteomes" id="UP000809829">
    <property type="component" value="Unassembled WGS sequence"/>
</dbReference>
<keyword evidence="2" id="KW-1003">Cell membrane</keyword>
<evidence type="ECO:0000256" key="3">
    <source>
        <dbReference type="ARBA" id="ARBA00022676"/>
    </source>
</evidence>
<organism evidence="13 14">
    <name type="scientific">Priestia iocasae</name>
    <dbReference type="NCBI Taxonomy" id="2291674"/>
    <lineage>
        <taxon>Bacteria</taxon>
        <taxon>Bacillati</taxon>
        <taxon>Bacillota</taxon>
        <taxon>Bacilli</taxon>
        <taxon>Bacillales</taxon>
        <taxon>Bacillaceae</taxon>
        <taxon>Priestia</taxon>
    </lineage>
</organism>
<dbReference type="GO" id="GO:0016757">
    <property type="term" value="F:glycosyltransferase activity"/>
    <property type="evidence" value="ECO:0007669"/>
    <property type="project" value="UniProtKB-KW"/>
</dbReference>
<evidence type="ECO:0000256" key="6">
    <source>
        <dbReference type="ARBA" id="ARBA00023136"/>
    </source>
</evidence>
<comment type="similarity">
    <text evidence="9">Belongs to the glycosyltransferase 2 family. CrtQ subfamily.</text>
</comment>
<feature type="transmembrane region" description="Helical" evidence="11">
    <location>
        <begin position="265"/>
        <end position="284"/>
    </location>
</feature>
<dbReference type="EMBL" id="JAFBFC010000001">
    <property type="protein sequence ID" value="MBM7702027.1"/>
    <property type="molecule type" value="Genomic_DNA"/>
</dbReference>
<dbReference type="Pfam" id="PF00535">
    <property type="entry name" value="Glycos_transf_2"/>
    <property type="match status" value="1"/>
</dbReference>
<dbReference type="InterPro" id="IPR029044">
    <property type="entry name" value="Nucleotide-diphossugar_trans"/>
</dbReference>
<protein>
    <recommendedName>
        <fullName evidence="10">4,4'-diaponeurosporenoate glycosyltransferase</fullName>
    </recommendedName>
</protein>
<reference evidence="13 14" key="1">
    <citation type="submission" date="2021-01" db="EMBL/GenBank/DDBJ databases">
        <title>Genomic Encyclopedia of Type Strains, Phase IV (KMG-IV): sequencing the most valuable type-strain genomes for metagenomic binning, comparative biology and taxonomic classification.</title>
        <authorList>
            <person name="Goeker M."/>
        </authorList>
    </citation>
    <scope>NUCLEOTIDE SEQUENCE [LARGE SCALE GENOMIC DNA]</scope>
    <source>
        <strain evidence="13 14">DSM 104297</strain>
    </source>
</reference>
<comment type="subcellular location">
    <subcellularLocation>
        <location evidence="1">Cell membrane</location>
    </subcellularLocation>
</comment>
<dbReference type="RefSeq" id="WP_205184221.1">
    <property type="nucleotide sequence ID" value="NZ_JAFBFC010000001.1"/>
</dbReference>
<evidence type="ECO:0000256" key="10">
    <source>
        <dbReference type="ARBA" id="ARBA00040345"/>
    </source>
</evidence>
<feature type="transmembrane region" description="Helical" evidence="11">
    <location>
        <begin position="316"/>
        <end position="340"/>
    </location>
</feature>
<feature type="domain" description="Glycosyltransferase 2-like" evidence="12">
    <location>
        <begin position="37"/>
        <end position="153"/>
    </location>
</feature>
<evidence type="ECO:0000256" key="8">
    <source>
        <dbReference type="ARBA" id="ARBA00037904"/>
    </source>
</evidence>
<dbReference type="PANTHER" id="PTHR43646">
    <property type="entry name" value="GLYCOSYLTRANSFERASE"/>
    <property type="match status" value="1"/>
</dbReference>
<evidence type="ECO:0000256" key="5">
    <source>
        <dbReference type="ARBA" id="ARBA00022746"/>
    </source>
</evidence>
<comment type="caution">
    <text evidence="13">The sequence shown here is derived from an EMBL/GenBank/DDBJ whole genome shotgun (WGS) entry which is preliminary data.</text>
</comment>
<gene>
    <name evidence="13" type="ORF">JOC83_000853</name>
</gene>
<evidence type="ECO:0000313" key="13">
    <source>
        <dbReference type="EMBL" id="MBM7702027.1"/>
    </source>
</evidence>
<evidence type="ECO:0000256" key="2">
    <source>
        <dbReference type="ARBA" id="ARBA00022475"/>
    </source>
</evidence>
<evidence type="ECO:0000256" key="9">
    <source>
        <dbReference type="ARBA" id="ARBA00038120"/>
    </source>
</evidence>
<proteinExistence type="inferred from homology"/>
<sequence length="366" mass="41231">MSFLIITIAITAFLFTYIPTFQFVVPSKRLNGLRHVSIIIPARNEEKNLVNVLSSIKEQVHEVLVIDDHSTDNTATVAKRFGAIVIKPGHLPNGWLGKSWACWNGAKHATGDVLVFLDADTVIEKNGLCKMIERFEKSGGFVFIHPFHKVKKMYEQLSVMFHFVTFASMGAFHLFQQWTTPKGGFGQCFICSKRDYFTFGGHEAVQSEVVENMAFAQHVLANDGRVTCIGGKGAISMRMYPEGLISLINGWTKSFASGAAATQPLYLFIISVWITGMMTFVFQLPTFIQKSPLPVVTGYLLIAILLYRVFHTVGSFGFLAALLFPIHILFFVSIFTWSFIQTNFKKSVAWKGRQIEVDTRKRKMFK</sequence>